<dbReference type="NCBIfam" id="TIGR03920">
    <property type="entry name" value="T7SS_EccD"/>
    <property type="match status" value="1"/>
</dbReference>
<keyword evidence="10" id="KW-1185">Reference proteome</keyword>
<dbReference type="GO" id="GO:0005886">
    <property type="term" value="C:plasma membrane"/>
    <property type="evidence" value="ECO:0007669"/>
    <property type="project" value="UniProtKB-SubCell"/>
</dbReference>
<dbReference type="Gene3D" id="3.10.20.90">
    <property type="entry name" value="Phosphatidylinositol 3-kinase Catalytic Subunit, Chain A, domain 1"/>
    <property type="match status" value="1"/>
</dbReference>
<dbReference type="CDD" id="cd17039">
    <property type="entry name" value="Ubl_ubiquitin_like"/>
    <property type="match status" value="1"/>
</dbReference>
<feature type="transmembrane region" description="Helical" evidence="7">
    <location>
        <begin position="325"/>
        <end position="344"/>
    </location>
</feature>
<protein>
    <recommendedName>
        <fullName evidence="8">EccD-like transmembrane domain-containing protein</fullName>
    </recommendedName>
</protein>
<organism evidence="9 10">
    <name type="scientific">Catellatospora citrea</name>
    <dbReference type="NCBI Taxonomy" id="53366"/>
    <lineage>
        <taxon>Bacteria</taxon>
        <taxon>Bacillati</taxon>
        <taxon>Actinomycetota</taxon>
        <taxon>Actinomycetes</taxon>
        <taxon>Micromonosporales</taxon>
        <taxon>Micromonosporaceae</taxon>
        <taxon>Catellatospora</taxon>
    </lineage>
</organism>
<dbReference type="InterPro" id="IPR006707">
    <property type="entry name" value="T7SS_EccD"/>
</dbReference>
<reference evidence="9 10" key="1">
    <citation type="submission" date="2021-01" db="EMBL/GenBank/DDBJ databases">
        <title>Whole genome shotgun sequence of Catellatospora citrea NBRC 14495.</title>
        <authorList>
            <person name="Komaki H."/>
            <person name="Tamura T."/>
        </authorList>
    </citation>
    <scope>NUCLEOTIDE SEQUENCE [LARGE SCALE GENOMIC DNA]</scope>
    <source>
        <strain evidence="9 10">NBRC 14495</strain>
    </source>
</reference>
<dbReference type="Pfam" id="PF08817">
    <property type="entry name" value="YukD"/>
    <property type="match status" value="1"/>
</dbReference>
<keyword evidence="5 7" id="KW-1133">Transmembrane helix</keyword>
<proteinExistence type="inferred from homology"/>
<evidence type="ECO:0000256" key="5">
    <source>
        <dbReference type="ARBA" id="ARBA00022989"/>
    </source>
</evidence>
<evidence type="ECO:0000256" key="1">
    <source>
        <dbReference type="ARBA" id="ARBA00004651"/>
    </source>
</evidence>
<evidence type="ECO:0000313" key="10">
    <source>
        <dbReference type="Proteomes" id="UP000659904"/>
    </source>
</evidence>
<feature type="transmembrane region" description="Helical" evidence="7">
    <location>
        <begin position="239"/>
        <end position="258"/>
    </location>
</feature>
<evidence type="ECO:0000259" key="8">
    <source>
        <dbReference type="Pfam" id="PF19053"/>
    </source>
</evidence>
<dbReference type="EMBL" id="BONH01000007">
    <property type="protein sequence ID" value="GIF96929.1"/>
    <property type="molecule type" value="Genomic_DNA"/>
</dbReference>
<dbReference type="AlphaFoldDB" id="A0A8J3KA39"/>
<dbReference type="Proteomes" id="UP000659904">
    <property type="component" value="Unassembled WGS sequence"/>
</dbReference>
<feature type="domain" description="EccD-like transmembrane" evidence="8">
    <location>
        <begin position="119"/>
        <end position="463"/>
    </location>
</feature>
<accession>A0A8J3KA39</accession>
<feature type="transmembrane region" description="Helical" evidence="7">
    <location>
        <begin position="210"/>
        <end position="232"/>
    </location>
</feature>
<keyword evidence="4 7" id="KW-0812">Transmembrane</keyword>
<keyword evidence="6 7" id="KW-0472">Membrane</keyword>
<evidence type="ECO:0000313" key="9">
    <source>
        <dbReference type="EMBL" id="GIF96929.1"/>
    </source>
</evidence>
<evidence type="ECO:0000256" key="7">
    <source>
        <dbReference type="SAM" id="Phobius"/>
    </source>
</evidence>
<comment type="subcellular location">
    <subcellularLocation>
        <location evidence="1">Cell membrane</location>
        <topology evidence="1">Multi-pass membrane protein</topology>
    </subcellularLocation>
</comment>
<feature type="transmembrane region" description="Helical" evidence="7">
    <location>
        <begin position="350"/>
        <end position="365"/>
    </location>
</feature>
<name>A0A8J3KA39_9ACTN</name>
<evidence type="ECO:0000256" key="3">
    <source>
        <dbReference type="ARBA" id="ARBA00022475"/>
    </source>
</evidence>
<dbReference type="InterPro" id="IPR024962">
    <property type="entry name" value="YukD-like"/>
</dbReference>
<dbReference type="InterPro" id="IPR044049">
    <property type="entry name" value="EccD_transm"/>
</dbReference>
<comment type="similarity">
    <text evidence="2">Belongs to the EccD/Snm4 family.</text>
</comment>
<feature type="transmembrane region" description="Helical" evidence="7">
    <location>
        <begin position="377"/>
        <end position="395"/>
    </location>
</feature>
<evidence type="ECO:0000256" key="6">
    <source>
        <dbReference type="ARBA" id="ARBA00023136"/>
    </source>
</evidence>
<evidence type="ECO:0000256" key="2">
    <source>
        <dbReference type="ARBA" id="ARBA00006162"/>
    </source>
</evidence>
<evidence type="ECO:0000256" key="4">
    <source>
        <dbReference type="ARBA" id="ARBA00022692"/>
    </source>
</evidence>
<feature type="transmembrane region" description="Helical" evidence="7">
    <location>
        <begin position="121"/>
        <end position="139"/>
    </location>
</feature>
<dbReference type="RefSeq" id="WP_170212881.1">
    <property type="nucleotide sequence ID" value="NZ_BONH01000007.1"/>
</dbReference>
<feature type="transmembrane region" description="Helical" evidence="7">
    <location>
        <begin position="401"/>
        <end position="419"/>
    </location>
</feature>
<feature type="transmembrane region" description="Helical" evidence="7">
    <location>
        <begin position="145"/>
        <end position="170"/>
    </location>
</feature>
<dbReference type="PIRSF" id="PIRSF017804">
    <property type="entry name" value="Secretion_EccD1"/>
    <property type="match status" value="1"/>
</dbReference>
<feature type="transmembrane region" description="Helical" evidence="7">
    <location>
        <begin position="440"/>
        <end position="460"/>
    </location>
</feature>
<feature type="transmembrane region" description="Helical" evidence="7">
    <location>
        <begin position="264"/>
        <end position="286"/>
    </location>
</feature>
<dbReference type="Pfam" id="PF19053">
    <property type="entry name" value="EccD"/>
    <property type="match status" value="1"/>
</dbReference>
<keyword evidence="3" id="KW-1003">Cell membrane</keyword>
<sequence length="465" mass="47152">MNVSTSAERCRLTIIGPHGSIDLAVPATLTLADVTPAIVDLLGEETAREMAGRGAVLQRLGGKPLDEEQTTTALGLRDGDVVYLNARDNPTPTYAHDDLIEGVAAGVRQRPGRWTTERARTTLRVAAAAALAAGLAAPLSPGAGWAHALAAAGMSAVLLLAAALAARALADRTAALVLGGSAVLYAAAAGLLAPALTGAATAAGQAPPQFAARLAAAVAMAAAVSVAVAVAVGDLRPMVFVVVATSAAVTAGALLAASGLLTPVAAAAVVTVLALLISPQLPSLAFRLGGLRLPDLPTTPDDITRDVEPVPDATLHERTVVVDRYVTAGHIAIALVAAAGLWLLADRAGWSPPTLAAAVCVLLLLRTRILTGAWARWALTAAAGWGLLLLALRLTGPAFQLYGLPATALVLGLGLLAAVRTPESRRPRPYWGRAAELFETTLAVALIPLLLAVLGVYGYVRGLAG</sequence>
<feature type="transmembrane region" description="Helical" evidence="7">
    <location>
        <begin position="182"/>
        <end position="204"/>
    </location>
</feature>
<comment type="caution">
    <text evidence="9">The sequence shown here is derived from an EMBL/GenBank/DDBJ whole genome shotgun (WGS) entry which is preliminary data.</text>
</comment>
<gene>
    <name evidence="9" type="ORF">Cci01nite_20230</name>
</gene>